<dbReference type="GO" id="GO:0042572">
    <property type="term" value="P:retinol metabolic process"/>
    <property type="evidence" value="ECO:0007669"/>
    <property type="project" value="TreeGrafter"/>
</dbReference>
<dbReference type="SUPFAM" id="SSF51735">
    <property type="entry name" value="NAD(P)-binding Rossmann-fold domains"/>
    <property type="match status" value="1"/>
</dbReference>
<evidence type="ECO:0000313" key="3">
    <source>
        <dbReference type="Proteomes" id="UP000694554"/>
    </source>
</evidence>
<dbReference type="Pfam" id="PF00106">
    <property type="entry name" value="adh_short"/>
    <property type="match status" value="1"/>
</dbReference>
<feature type="transmembrane region" description="Helical" evidence="1">
    <location>
        <begin position="12"/>
        <end position="30"/>
    </location>
</feature>
<keyword evidence="1" id="KW-0472">Membrane</keyword>
<dbReference type="PANTHER" id="PTHR24322">
    <property type="entry name" value="PKSB"/>
    <property type="match status" value="1"/>
</dbReference>
<sequence>MANLNSVKTFFVFLGKSVFALLEVMVFAIIPRPQKNVAGEIVLITGSGSGLGRLLAIKFARLGSVLVLWDVSREGNEETCKMAREAGATEVYAYTCDCSRKEEVYRVADQVKKEVGDVSILINNAGIVTGKKFLDCPDELMEKSFDVNFKAHLWVIIFSSYYKYTLSFYLFFLWYAGLSLLWPLSLRSTGSGRADSAAMAHGPSRSAACGIFPDRAMNPRPLHRQADSQPLRHQGSPYSVILKCLPHVLLQ</sequence>
<protein>
    <submittedName>
        <fullName evidence="2">Short chain dehydrogenase/reductase family 16C member 5</fullName>
    </submittedName>
</protein>
<reference evidence="2" key="3">
    <citation type="submission" date="2025-09" db="UniProtKB">
        <authorList>
            <consortium name="Ensembl"/>
        </authorList>
    </citation>
    <scope>IDENTIFICATION</scope>
</reference>
<reference evidence="2" key="1">
    <citation type="submission" date="2019-08" db="EMBL/GenBank/DDBJ databases">
        <title>Phocoena sinus (Vaquita) genome, mPhoSin1, primary haplotype.</title>
        <authorList>
            <person name="Morin P."/>
            <person name="Mountcastle J."/>
            <person name="Fungtammasan C."/>
            <person name="Rhie A."/>
            <person name="Rojas-Bracho L."/>
            <person name="Smith C.R."/>
            <person name="Taylor B.L."/>
            <person name="Gulland F.M.D."/>
            <person name="Musser W."/>
            <person name="Houck M."/>
            <person name="Haase B."/>
            <person name="Paez S."/>
            <person name="Howe K."/>
            <person name="Torrance J."/>
            <person name="Formenti G."/>
            <person name="Phillippy A."/>
            <person name="Ryder O."/>
            <person name="Jarvis E.D."/>
            <person name="Fedrigo O."/>
        </authorList>
    </citation>
    <scope>NUCLEOTIDE SEQUENCE [LARGE SCALE GENOMIC DNA]</scope>
</reference>
<reference evidence="2" key="2">
    <citation type="submission" date="2025-08" db="UniProtKB">
        <authorList>
            <consortium name="Ensembl"/>
        </authorList>
    </citation>
    <scope>IDENTIFICATION</scope>
</reference>
<dbReference type="Ensembl" id="ENSPSNT00000019434.1">
    <property type="protein sequence ID" value="ENSPSNP00000017252.1"/>
    <property type="gene ID" value="ENSPSNG00000012633.1"/>
</dbReference>
<dbReference type="GeneTree" id="ENSGT00940000156731"/>
<keyword evidence="1" id="KW-0812">Transmembrane</keyword>
<evidence type="ECO:0000313" key="2">
    <source>
        <dbReference type="Ensembl" id="ENSPSNP00000017252.1"/>
    </source>
</evidence>
<dbReference type="PRINTS" id="PR00081">
    <property type="entry name" value="GDHRDH"/>
</dbReference>
<gene>
    <name evidence="2" type="primary">SDR16C5</name>
</gene>
<dbReference type="Proteomes" id="UP000694554">
    <property type="component" value="Chromosome 17"/>
</dbReference>
<dbReference type="InterPro" id="IPR002347">
    <property type="entry name" value="SDR_fam"/>
</dbReference>
<name>A0A8C9C3N1_PHOSS</name>
<dbReference type="PANTHER" id="PTHR24322:SF728">
    <property type="entry name" value="EPIDERMAL RETINOL DEHYDROGENASE 2"/>
    <property type="match status" value="1"/>
</dbReference>
<dbReference type="GO" id="GO:0005811">
    <property type="term" value="C:lipid droplet"/>
    <property type="evidence" value="ECO:0007669"/>
    <property type="project" value="TreeGrafter"/>
</dbReference>
<proteinExistence type="predicted"/>
<dbReference type="GO" id="GO:0042574">
    <property type="term" value="P:retinal metabolic process"/>
    <property type="evidence" value="ECO:0007669"/>
    <property type="project" value="TreeGrafter"/>
</dbReference>
<dbReference type="GO" id="GO:0004745">
    <property type="term" value="F:all-trans-retinol dehydrogenase (NAD+) activity"/>
    <property type="evidence" value="ECO:0007669"/>
    <property type="project" value="TreeGrafter"/>
</dbReference>
<accession>A0A8C9C3N1</accession>
<keyword evidence="3" id="KW-1185">Reference proteome</keyword>
<dbReference type="InterPro" id="IPR036291">
    <property type="entry name" value="NAD(P)-bd_dom_sf"/>
</dbReference>
<evidence type="ECO:0000256" key="1">
    <source>
        <dbReference type="SAM" id="Phobius"/>
    </source>
</evidence>
<dbReference type="Gene3D" id="3.40.50.720">
    <property type="entry name" value="NAD(P)-binding Rossmann-like Domain"/>
    <property type="match status" value="1"/>
</dbReference>
<organism evidence="2 3">
    <name type="scientific">Phocoena sinus</name>
    <name type="common">Vaquita</name>
    <dbReference type="NCBI Taxonomy" id="42100"/>
    <lineage>
        <taxon>Eukaryota</taxon>
        <taxon>Metazoa</taxon>
        <taxon>Chordata</taxon>
        <taxon>Craniata</taxon>
        <taxon>Vertebrata</taxon>
        <taxon>Euteleostomi</taxon>
        <taxon>Mammalia</taxon>
        <taxon>Eutheria</taxon>
        <taxon>Laurasiatheria</taxon>
        <taxon>Artiodactyla</taxon>
        <taxon>Whippomorpha</taxon>
        <taxon>Cetacea</taxon>
        <taxon>Odontoceti</taxon>
        <taxon>Phocoenidae</taxon>
        <taxon>Phocoena</taxon>
    </lineage>
</organism>
<keyword evidence="1" id="KW-1133">Transmembrane helix</keyword>
<dbReference type="AlphaFoldDB" id="A0A8C9C3N1"/>